<comment type="cofactor">
    <cofactor evidence="1">
        <name>[4Fe-4S] cluster</name>
        <dbReference type="ChEBI" id="CHEBI:49883"/>
    </cofactor>
</comment>
<dbReference type="SFLD" id="SFLDG01067">
    <property type="entry name" value="SPASM/twitch_domain_containing"/>
    <property type="match status" value="1"/>
</dbReference>
<evidence type="ECO:0000256" key="3">
    <source>
        <dbReference type="ARBA" id="ARBA00022723"/>
    </source>
</evidence>
<dbReference type="PANTHER" id="PTHR11228">
    <property type="entry name" value="RADICAL SAM DOMAIN PROTEIN"/>
    <property type="match status" value="1"/>
</dbReference>
<comment type="caution">
    <text evidence="7">The sequence shown here is derived from an EMBL/GenBank/DDBJ whole genome shotgun (WGS) entry which is preliminary data.</text>
</comment>
<evidence type="ECO:0000256" key="2">
    <source>
        <dbReference type="ARBA" id="ARBA00022691"/>
    </source>
</evidence>
<dbReference type="SUPFAM" id="SSF102114">
    <property type="entry name" value="Radical SAM enzymes"/>
    <property type="match status" value="1"/>
</dbReference>
<dbReference type="GO" id="GO:0003824">
    <property type="term" value="F:catalytic activity"/>
    <property type="evidence" value="ECO:0007669"/>
    <property type="project" value="InterPro"/>
</dbReference>
<evidence type="ECO:0000313" key="7">
    <source>
        <dbReference type="EMBL" id="PPE72393.1"/>
    </source>
</evidence>
<dbReference type="CDD" id="cd01335">
    <property type="entry name" value="Radical_SAM"/>
    <property type="match status" value="1"/>
</dbReference>
<dbReference type="Proteomes" id="UP000238220">
    <property type="component" value="Unassembled WGS sequence"/>
</dbReference>
<dbReference type="AlphaFoldDB" id="A0A2S5TBL7"/>
<protein>
    <recommendedName>
        <fullName evidence="6">Radical SAM core domain-containing protein</fullName>
    </recommendedName>
</protein>
<feature type="domain" description="Radical SAM core" evidence="6">
    <location>
        <begin position="4"/>
        <end position="220"/>
    </location>
</feature>
<proteinExistence type="predicted"/>
<evidence type="ECO:0000256" key="1">
    <source>
        <dbReference type="ARBA" id="ARBA00001966"/>
    </source>
</evidence>
<dbReference type="InterPro" id="IPR013785">
    <property type="entry name" value="Aldolase_TIM"/>
</dbReference>
<name>A0A2S5TBL7_9GAMM</name>
<dbReference type="GO" id="GO:0051536">
    <property type="term" value="F:iron-sulfur cluster binding"/>
    <property type="evidence" value="ECO:0007669"/>
    <property type="project" value="UniProtKB-KW"/>
</dbReference>
<dbReference type="SFLD" id="SFLDS00029">
    <property type="entry name" value="Radical_SAM"/>
    <property type="match status" value="1"/>
</dbReference>
<dbReference type="OrthoDB" id="9800840at2"/>
<evidence type="ECO:0000256" key="5">
    <source>
        <dbReference type="ARBA" id="ARBA00023014"/>
    </source>
</evidence>
<dbReference type="Gene3D" id="3.20.20.70">
    <property type="entry name" value="Aldolase class I"/>
    <property type="match status" value="1"/>
</dbReference>
<reference evidence="7 8" key="1">
    <citation type="submission" date="2018-02" db="EMBL/GenBank/DDBJ databases">
        <title>Genome sequencing of Solimonas sp. HR-BB.</title>
        <authorList>
            <person name="Lee Y."/>
            <person name="Jeon C.O."/>
        </authorList>
    </citation>
    <scope>NUCLEOTIDE SEQUENCE [LARGE SCALE GENOMIC DNA]</scope>
    <source>
        <strain evidence="7 8">HR-BB</strain>
    </source>
</reference>
<dbReference type="RefSeq" id="WP_104231942.1">
    <property type="nucleotide sequence ID" value="NZ_PSNW01000013.1"/>
</dbReference>
<keyword evidence="3" id="KW-0479">Metal-binding</keyword>
<evidence type="ECO:0000256" key="4">
    <source>
        <dbReference type="ARBA" id="ARBA00023004"/>
    </source>
</evidence>
<keyword evidence="2" id="KW-0949">S-adenosyl-L-methionine</keyword>
<organism evidence="7 8">
    <name type="scientific">Solimonas fluminis</name>
    <dbReference type="NCBI Taxonomy" id="2086571"/>
    <lineage>
        <taxon>Bacteria</taxon>
        <taxon>Pseudomonadati</taxon>
        <taxon>Pseudomonadota</taxon>
        <taxon>Gammaproteobacteria</taxon>
        <taxon>Nevskiales</taxon>
        <taxon>Nevskiaceae</taxon>
        <taxon>Solimonas</taxon>
    </lineage>
</organism>
<dbReference type="InterPro" id="IPR007197">
    <property type="entry name" value="rSAM"/>
</dbReference>
<dbReference type="EMBL" id="PSNW01000013">
    <property type="protein sequence ID" value="PPE72393.1"/>
    <property type="molecule type" value="Genomic_DNA"/>
</dbReference>
<sequence>MTPVRAPPFAQIEITTICNYRCFYCAGRDMPQRHMPMEQFLGILERLPPSVRQVSLQGEGEPTSHNRFRDMVAAVRQRGLEPYTITNASLIRDPQWFAQAFPFIGISIDTLDAELAESIGRIRLHRALKGVDRLIGAMGAQRIVLHTVNFGQPLDAIREWVRAKGFGKHVVQPLQGKADYVRSYRYKPPPRELPAELPFALQCKYLEGDITSYYSLDGVELPCCFIKDTASFRSAAELRASLAVGRIPPACAGCSEIRRTAGPAIVPEAVP</sequence>
<evidence type="ECO:0000313" key="8">
    <source>
        <dbReference type="Proteomes" id="UP000238220"/>
    </source>
</evidence>
<dbReference type="InterPro" id="IPR050377">
    <property type="entry name" value="Radical_SAM_PqqE_MftC-like"/>
</dbReference>
<dbReference type="PANTHER" id="PTHR11228:SF7">
    <property type="entry name" value="PQQA PEPTIDE CYCLASE"/>
    <property type="match status" value="1"/>
</dbReference>
<keyword evidence="5" id="KW-0411">Iron-sulfur</keyword>
<dbReference type="PROSITE" id="PS51918">
    <property type="entry name" value="RADICAL_SAM"/>
    <property type="match status" value="1"/>
</dbReference>
<keyword evidence="4" id="KW-0408">Iron</keyword>
<dbReference type="Pfam" id="PF04055">
    <property type="entry name" value="Radical_SAM"/>
    <property type="match status" value="1"/>
</dbReference>
<dbReference type="InterPro" id="IPR058240">
    <property type="entry name" value="rSAM_sf"/>
</dbReference>
<keyword evidence="8" id="KW-1185">Reference proteome</keyword>
<accession>A0A2S5TBL7</accession>
<dbReference type="GO" id="GO:0046872">
    <property type="term" value="F:metal ion binding"/>
    <property type="evidence" value="ECO:0007669"/>
    <property type="project" value="UniProtKB-KW"/>
</dbReference>
<gene>
    <name evidence="7" type="ORF">C3942_18960</name>
</gene>
<evidence type="ECO:0000259" key="6">
    <source>
        <dbReference type="PROSITE" id="PS51918"/>
    </source>
</evidence>